<organism evidence="13 14">
    <name type="scientific">Neolewinella aquimaris</name>
    <dbReference type="NCBI Taxonomy" id="1835722"/>
    <lineage>
        <taxon>Bacteria</taxon>
        <taxon>Pseudomonadati</taxon>
        <taxon>Bacteroidota</taxon>
        <taxon>Saprospiria</taxon>
        <taxon>Saprospirales</taxon>
        <taxon>Lewinellaceae</taxon>
        <taxon>Neolewinella</taxon>
    </lineage>
</organism>
<gene>
    <name evidence="13" type="ORF">GGR28_001950</name>
</gene>
<evidence type="ECO:0000256" key="11">
    <source>
        <dbReference type="SAM" id="Phobius"/>
    </source>
</evidence>
<evidence type="ECO:0000256" key="10">
    <source>
        <dbReference type="SAM" id="MobiDB-lite"/>
    </source>
</evidence>
<sequence length="285" mass="30886">MLLFTFSGTTVLLGMATLCLLIVVGIFLTRRQLRNAREEAADLFSLSPAIHRVALCAAIFTAFLAINWTQFREMPVYASGPIVLDEIIEVIPRTIDPPKRDPPPPPPPLAIEPVVDEAPPIDLTERAVSLDDFVAMPPPPSLQTPKSVPPPPPLPPPAPPEDAAPVLFAERMPVFGEACQKLTGEERKVCSDRELLTFVQQNVSYPPIARENGIQGVVVVRFVVERDGTVSSIESIRELGGGCTAAATRAVDEINRAGKKFSPGIQGGRTVRVAFNLPVKFKLTD</sequence>
<dbReference type="GO" id="GO:0098797">
    <property type="term" value="C:plasma membrane protein complex"/>
    <property type="evidence" value="ECO:0007669"/>
    <property type="project" value="TreeGrafter"/>
</dbReference>
<feature type="region of interest" description="Disordered" evidence="10">
    <location>
        <begin position="134"/>
        <end position="163"/>
    </location>
</feature>
<dbReference type="PROSITE" id="PS52015">
    <property type="entry name" value="TONB_CTD"/>
    <property type="match status" value="1"/>
</dbReference>
<dbReference type="NCBIfam" id="TIGR01352">
    <property type="entry name" value="tonB_Cterm"/>
    <property type="match status" value="1"/>
</dbReference>
<comment type="caution">
    <text evidence="13">The sequence shown here is derived from an EMBL/GenBank/DDBJ whole genome shotgun (WGS) entry which is preliminary data.</text>
</comment>
<comment type="similarity">
    <text evidence="2">Belongs to the TonB family.</text>
</comment>
<dbReference type="Proteomes" id="UP000576209">
    <property type="component" value="Unassembled WGS sequence"/>
</dbReference>
<evidence type="ECO:0000256" key="7">
    <source>
        <dbReference type="ARBA" id="ARBA00022927"/>
    </source>
</evidence>
<dbReference type="PANTHER" id="PTHR33446:SF2">
    <property type="entry name" value="PROTEIN TONB"/>
    <property type="match status" value="1"/>
</dbReference>
<keyword evidence="4" id="KW-1003">Cell membrane</keyword>
<feature type="domain" description="TonB C-terminal" evidence="12">
    <location>
        <begin position="190"/>
        <end position="285"/>
    </location>
</feature>
<dbReference type="PANTHER" id="PTHR33446">
    <property type="entry name" value="PROTEIN TONB-RELATED"/>
    <property type="match status" value="1"/>
</dbReference>
<accession>A0A840E2K5</accession>
<dbReference type="GO" id="GO:0015031">
    <property type="term" value="P:protein transport"/>
    <property type="evidence" value="ECO:0007669"/>
    <property type="project" value="UniProtKB-KW"/>
</dbReference>
<dbReference type="InterPro" id="IPR003538">
    <property type="entry name" value="TonB"/>
</dbReference>
<dbReference type="InterPro" id="IPR037682">
    <property type="entry name" value="TonB_C"/>
</dbReference>
<evidence type="ECO:0000313" key="13">
    <source>
        <dbReference type="EMBL" id="MBB4079330.1"/>
    </source>
</evidence>
<dbReference type="SUPFAM" id="SSF74653">
    <property type="entry name" value="TolA/TonB C-terminal domain"/>
    <property type="match status" value="1"/>
</dbReference>
<evidence type="ECO:0000256" key="8">
    <source>
        <dbReference type="ARBA" id="ARBA00022989"/>
    </source>
</evidence>
<keyword evidence="7" id="KW-0653">Protein transport</keyword>
<protein>
    <submittedName>
        <fullName evidence="13">Protein TonB</fullName>
    </submittedName>
</protein>
<keyword evidence="6 11" id="KW-0812">Transmembrane</keyword>
<dbReference type="EMBL" id="JACIFF010000004">
    <property type="protein sequence ID" value="MBB4079330.1"/>
    <property type="molecule type" value="Genomic_DNA"/>
</dbReference>
<keyword evidence="5" id="KW-0997">Cell inner membrane</keyword>
<keyword evidence="8 11" id="KW-1133">Transmembrane helix</keyword>
<evidence type="ECO:0000256" key="4">
    <source>
        <dbReference type="ARBA" id="ARBA00022475"/>
    </source>
</evidence>
<dbReference type="PRINTS" id="PR01374">
    <property type="entry name" value="TONBPROTEIN"/>
</dbReference>
<reference evidence="13 14" key="1">
    <citation type="submission" date="2020-08" db="EMBL/GenBank/DDBJ databases">
        <title>Genomic Encyclopedia of Type Strains, Phase IV (KMG-IV): sequencing the most valuable type-strain genomes for metagenomic binning, comparative biology and taxonomic classification.</title>
        <authorList>
            <person name="Goeker M."/>
        </authorList>
    </citation>
    <scope>NUCLEOTIDE SEQUENCE [LARGE SCALE GENOMIC DNA]</scope>
    <source>
        <strain evidence="13 14">DSM 105137</strain>
    </source>
</reference>
<keyword evidence="3" id="KW-0813">Transport</keyword>
<dbReference type="AlphaFoldDB" id="A0A840E2K5"/>
<evidence type="ECO:0000259" key="12">
    <source>
        <dbReference type="PROSITE" id="PS52015"/>
    </source>
</evidence>
<dbReference type="GO" id="GO:0030288">
    <property type="term" value="C:outer membrane-bounded periplasmic space"/>
    <property type="evidence" value="ECO:0007669"/>
    <property type="project" value="InterPro"/>
</dbReference>
<feature type="compositionally biased region" description="Pro residues" evidence="10">
    <location>
        <begin position="136"/>
        <end position="162"/>
    </location>
</feature>
<evidence type="ECO:0000256" key="1">
    <source>
        <dbReference type="ARBA" id="ARBA00004383"/>
    </source>
</evidence>
<evidence type="ECO:0000256" key="9">
    <source>
        <dbReference type="ARBA" id="ARBA00023136"/>
    </source>
</evidence>
<evidence type="ECO:0000256" key="2">
    <source>
        <dbReference type="ARBA" id="ARBA00006555"/>
    </source>
</evidence>
<keyword evidence="9 11" id="KW-0472">Membrane</keyword>
<evidence type="ECO:0000256" key="3">
    <source>
        <dbReference type="ARBA" id="ARBA00022448"/>
    </source>
</evidence>
<evidence type="ECO:0000256" key="6">
    <source>
        <dbReference type="ARBA" id="ARBA00022692"/>
    </source>
</evidence>
<keyword evidence="14" id="KW-1185">Reference proteome</keyword>
<dbReference type="Pfam" id="PF03544">
    <property type="entry name" value="TonB_C"/>
    <property type="match status" value="1"/>
</dbReference>
<proteinExistence type="inferred from homology"/>
<dbReference type="RefSeq" id="WP_183495581.1">
    <property type="nucleotide sequence ID" value="NZ_JACIFF010000004.1"/>
</dbReference>
<dbReference type="InterPro" id="IPR051045">
    <property type="entry name" value="TonB-dependent_transducer"/>
</dbReference>
<evidence type="ECO:0000256" key="5">
    <source>
        <dbReference type="ARBA" id="ARBA00022519"/>
    </source>
</evidence>
<name>A0A840E2K5_9BACT</name>
<feature type="transmembrane region" description="Helical" evidence="11">
    <location>
        <begin position="49"/>
        <end position="68"/>
    </location>
</feature>
<dbReference type="GO" id="GO:0031992">
    <property type="term" value="F:energy transducer activity"/>
    <property type="evidence" value="ECO:0007669"/>
    <property type="project" value="InterPro"/>
</dbReference>
<feature type="transmembrane region" description="Helical" evidence="11">
    <location>
        <begin position="6"/>
        <end position="28"/>
    </location>
</feature>
<dbReference type="GO" id="GO:0055085">
    <property type="term" value="P:transmembrane transport"/>
    <property type="evidence" value="ECO:0007669"/>
    <property type="project" value="InterPro"/>
</dbReference>
<comment type="subcellular location">
    <subcellularLocation>
        <location evidence="1">Cell inner membrane</location>
        <topology evidence="1">Single-pass membrane protein</topology>
        <orientation evidence="1">Periplasmic side</orientation>
    </subcellularLocation>
</comment>
<dbReference type="InterPro" id="IPR006260">
    <property type="entry name" value="TonB/TolA_C"/>
</dbReference>
<evidence type="ECO:0000313" key="14">
    <source>
        <dbReference type="Proteomes" id="UP000576209"/>
    </source>
</evidence>
<dbReference type="GO" id="GO:0015891">
    <property type="term" value="P:siderophore transport"/>
    <property type="evidence" value="ECO:0007669"/>
    <property type="project" value="InterPro"/>
</dbReference>
<dbReference type="Gene3D" id="3.30.1150.10">
    <property type="match status" value="1"/>
</dbReference>
<feature type="region of interest" description="Disordered" evidence="10">
    <location>
        <begin position="94"/>
        <end position="114"/>
    </location>
</feature>